<evidence type="ECO:0000313" key="3">
    <source>
        <dbReference type="Proteomes" id="UP001432027"/>
    </source>
</evidence>
<dbReference type="EMBL" id="BTSX01000006">
    <property type="protein sequence ID" value="GMT04429.1"/>
    <property type="molecule type" value="Genomic_DNA"/>
</dbReference>
<evidence type="ECO:0000256" key="1">
    <source>
        <dbReference type="SAM" id="SignalP"/>
    </source>
</evidence>
<keyword evidence="3" id="KW-1185">Reference proteome</keyword>
<organism evidence="2 3">
    <name type="scientific">Pristionchus entomophagus</name>
    <dbReference type="NCBI Taxonomy" id="358040"/>
    <lineage>
        <taxon>Eukaryota</taxon>
        <taxon>Metazoa</taxon>
        <taxon>Ecdysozoa</taxon>
        <taxon>Nematoda</taxon>
        <taxon>Chromadorea</taxon>
        <taxon>Rhabditida</taxon>
        <taxon>Rhabditina</taxon>
        <taxon>Diplogasteromorpha</taxon>
        <taxon>Diplogasteroidea</taxon>
        <taxon>Neodiplogasteridae</taxon>
        <taxon>Pristionchus</taxon>
    </lineage>
</organism>
<feature type="chain" id="PRO_5043383365" description="Activin types I and II receptor domain-containing protein" evidence="1">
    <location>
        <begin position="30"/>
        <end position="137"/>
    </location>
</feature>
<evidence type="ECO:0000313" key="2">
    <source>
        <dbReference type="EMBL" id="GMT04429.1"/>
    </source>
</evidence>
<accession>A0AAV5UBY1</accession>
<feature type="non-terminal residue" evidence="2">
    <location>
        <position position="1"/>
    </location>
</feature>
<protein>
    <recommendedName>
        <fullName evidence="4">Activin types I and II receptor domain-containing protein</fullName>
    </recommendedName>
</protein>
<dbReference type="CDD" id="cd23533">
    <property type="entry name" value="TFP_LU_ECD_BMPR2_like"/>
    <property type="match status" value="1"/>
</dbReference>
<dbReference type="SUPFAM" id="SSF57302">
    <property type="entry name" value="Snake toxin-like"/>
    <property type="match status" value="1"/>
</dbReference>
<comment type="caution">
    <text evidence="2">The sequence shown here is derived from an EMBL/GenBank/DDBJ whole genome shotgun (WGS) entry which is preliminary data.</text>
</comment>
<dbReference type="InterPro" id="IPR045860">
    <property type="entry name" value="Snake_toxin-like_sf"/>
</dbReference>
<proteinExistence type="predicted"/>
<feature type="signal peptide" evidence="1">
    <location>
        <begin position="1"/>
        <end position="29"/>
    </location>
</feature>
<sequence length="137" mass="14446">ILSVVPDMMARLALIIVVLSAPLVASTMGELSQELLSEGLVTLDANGTPTTTCMQTQMDGSTSITSCPQSKGFGPMGVGCFTVWNGAGLLQQGCYSSQEVALRAQCQRRACHSHRKTKGVNFCCCHGDLCNANFKAA</sequence>
<gene>
    <name evidence="2" type="ORF">PENTCL1PPCAC_26603</name>
</gene>
<keyword evidence="1" id="KW-0732">Signal</keyword>
<dbReference type="AlphaFoldDB" id="A0AAV5UBY1"/>
<evidence type="ECO:0008006" key="4">
    <source>
        <dbReference type="Google" id="ProtNLM"/>
    </source>
</evidence>
<dbReference type="Proteomes" id="UP001432027">
    <property type="component" value="Unassembled WGS sequence"/>
</dbReference>
<reference evidence="2" key="1">
    <citation type="submission" date="2023-10" db="EMBL/GenBank/DDBJ databases">
        <title>Genome assembly of Pristionchus species.</title>
        <authorList>
            <person name="Yoshida K."/>
            <person name="Sommer R.J."/>
        </authorList>
    </citation>
    <scope>NUCLEOTIDE SEQUENCE</scope>
    <source>
        <strain evidence="2">RS0144</strain>
    </source>
</reference>
<dbReference type="Gene3D" id="2.10.60.10">
    <property type="entry name" value="CD59"/>
    <property type="match status" value="1"/>
</dbReference>
<name>A0AAV5UBY1_9BILA</name>